<reference evidence="2 3" key="1">
    <citation type="submission" date="2018-08" db="EMBL/GenBank/DDBJ databases">
        <title>Genomic Encyclopedia of Archaeal and Bacterial Type Strains, Phase II (KMG-II): from individual species to whole genera.</title>
        <authorList>
            <person name="Goeker M."/>
        </authorList>
    </citation>
    <scope>NUCLEOTIDE SEQUENCE [LARGE SCALE GENOMIC DNA]</scope>
    <source>
        <strain evidence="2 3">DSM 5002</strain>
    </source>
</reference>
<dbReference type="Proteomes" id="UP000266273">
    <property type="component" value="Unassembled WGS sequence"/>
</dbReference>
<dbReference type="PANTHER" id="PTHR36302">
    <property type="entry name" value="BLR7088 PROTEIN"/>
    <property type="match status" value="1"/>
</dbReference>
<evidence type="ECO:0000313" key="2">
    <source>
        <dbReference type="EMBL" id="RIA56188.1"/>
    </source>
</evidence>
<keyword evidence="1" id="KW-0732">Signal</keyword>
<gene>
    <name evidence="2" type="ORF">BXY53_1290</name>
</gene>
<dbReference type="InterPro" id="IPR036182">
    <property type="entry name" value="PCuAC_sf"/>
</dbReference>
<protein>
    <recommendedName>
        <fullName evidence="4">Copper(I)-binding protein</fullName>
    </recommendedName>
</protein>
<keyword evidence="3" id="KW-1185">Reference proteome</keyword>
<accession>A0A397Q562</accession>
<dbReference type="Gene3D" id="2.60.40.1890">
    <property type="entry name" value="PCu(A)C copper chaperone"/>
    <property type="match status" value="1"/>
</dbReference>
<evidence type="ECO:0008006" key="4">
    <source>
        <dbReference type="Google" id="ProtNLM"/>
    </source>
</evidence>
<dbReference type="SUPFAM" id="SSF110087">
    <property type="entry name" value="DR1885-like metal-binding protein"/>
    <property type="match status" value="1"/>
</dbReference>
<dbReference type="PANTHER" id="PTHR36302:SF1">
    <property type="entry name" value="COPPER CHAPERONE PCU(A)C"/>
    <property type="match status" value="1"/>
</dbReference>
<sequence>MIRYILMAAAFTLAAGLPATAHHDGEQYRKASVSVSHAWTGATAEMAHAIEVYMTIENAGSEPVTLTGADVSFARPGVFQAQVVGADGTLRTREVNTVEIGPGQSVTMQPGGLRIVFNDVQRRLFAGDYFQAHLEFAEIGEVEIDVEVEKLGEETDQDGDEGELG</sequence>
<proteinExistence type="predicted"/>
<evidence type="ECO:0000313" key="3">
    <source>
        <dbReference type="Proteomes" id="UP000266273"/>
    </source>
</evidence>
<dbReference type="InterPro" id="IPR007410">
    <property type="entry name" value="LpqE-like"/>
</dbReference>
<organism evidence="2 3">
    <name type="scientific">Dichotomicrobium thermohalophilum</name>
    <dbReference type="NCBI Taxonomy" id="933063"/>
    <lineage>
        <taxon>Bacteria</taxon>
        <taxon>Pseudomonadati</taxon>
        <taxon>Pseudomonadota</taxon>
        <taxon>Alphaproteobacteria</taxon>
        <taxon>Hyphomicrobiales</taxon>
        <taxon>Hyphomicrobiaceae</taxon>
        <taxon>Dichotomicrobium</taxon>
    </lineage>
</organism>
<dbReference type="RefSeq" id="WP_119061009.1">
    <property type="nucleotide sequence ID" value="NZ_QXDF01000001.1"/>
</dbReference>
<dbReference type="EMBL" id="QXDF01000001">
    <property type="protein sequence ID" value="RIA56188.1"/>
    <property type="molecule type" value="Genomic_DNA"/>
</dbReference>
<dbReference type="Pfam" id="PF04314">
    <property type="entry name" value="PCuAC"/>
    <property type="match status" value="1"/>
</dbReference>
<evidence type="ECO:0000256" key="1">
    <source>
        <dbReference type="SAM" id="SignalP"/>
    </source>
</evidence>
<name>A0A397Q562_9HYPH</name>
<dbReference type="AlphaFoldDB" id="A0A397Q562"/>
<dbReference type="InterPro" id="IPR058248">
    <property type="entry name" value="Lxx211020-like"/>
</dbReference>
<comment type="caution">
    <text evidence="2">The sequence shown here is derived from an EMBL/GenBank/DDBJ whole genome shotgun (WGS) entry which is preliminary data.</text>
</comment>
<feature type="chain" id="PRO_5017390792" description="Copper(I)-binding protein" evidence="1">
    <location>
        <begin position="22"/>
        <end position="165"/>
    </location>
</feature>
<dbReference type="OrthoDB" id="9796962at2"/>
<feature type="signal peptide" evidence="1">
    <location>
        <begin position="1"/>
        <end position="21"/>
    </location>
</feature>